<feature type="domain" description="RDD" evidence="6">
    <location>
        <begin position="20"/>
        <end position="148"/>
    </location>
</feature>
<dbReference type="Proteomes" id="UP000006265">
    <property type="component" value="Unassembled WGS sequence"/>
</dbReference>
<keyword evidence="5" id="KW-0472">Membrane</keyword>
<evidence type="ECO:0000313" key="8">
    <source>
        <dbReference type="Proteomes" id="UP000006265"/>
    </source>
</evidence>
<evidence type="ECO:0000256" key="4">
    <source>
        <dbReference type="ARBA" id="ARBA00022989"/>
    </source>
</evidence>
<evidence type="ECO:0000256" key="1">
    <source>
        <dbReference type="ARBA" id="ARBA00004651"/>
    </source>
</evidence>
<keyword evidence="4" id="KW-1133">Transmembrane helix</keyword>
<protein>
    <submittedName>
        <fullName evidence="7">RDD family protein</fullName>
    </submittedName>
</protein>
<keyword evidence="3" id="KW-0812">Transmembrane</keyword>
<dbReference type="PATRIC" id="fig|1122247.3.peg.2391"/>
<dbReference type="eggNOG" id="COG1714">
    <property type="taxonomic scope" value="Bacteria"/>
</dbReference>
<comment type="caution">
    <text evidence="7">The sequence shown here is derived from an EMBL/GenBank/DDBJ whole genome shotgun (WGS) entry which is preliminary data.</text>
</comment>
<dbReference type="InterPro" id="IPR051791">
    <property type="entry name" value="Pra-immunoreactive"/>
</dbReference>
<gene>
    <name evidence="7" type="ORF">C731_2491</name>
</gene>
<evidence type="ECO:0000256" key="5">
    <source>
        <dbReference type="ARBA" id="ARBA00023136"/>
    </source>
</evidence>
<sequence length="155" mass="15893">MTSGGYAPTGGYSPAAGQPAGLLVRWLARAIDGIIVVLGAIVLHLTTDLEFSLLVTGLFTGALMFLYFFVLEGFVGATLGKKLLGLRVLAPGGAAKPTPVQAAIRNCWTLLPIIPYLGGLLGVVAIIVIAVTINGSPTRQGKHDDLAGGTIVVKG</sequence>
<evidence type="ECO:0000256" key="2">
    <source>
        <dbReference type="ARBA" id="ARBA00022475"/>
    </source>
</evidence>
<name>K5BEZ8_MYCHD</name>
<evidence type="ECO:0000259" key="6">
    <source>
        <dbReference type="Pfam" id="PF06271"/>
    </source>
</evidence>
<evidence type="ECO:0000313" key="7">
    <source>
        <dbReference type="EMBL" id="EKF23447.1"/>
    </source>
</evidence>
<accession>K5BEZ8</accession>
<organism evidence="7 8">
    <name type="scientific">Mycolicibacterium hassiacum (strain DSM 44199 / CIP 105218 / JCM 12690 / 3849)</name>
    <name type="common">Mycobacterium hassiacum</name>
    <dbReference type="NCBI Taxonomy" id="1122247"/>
    <lineage>
        <taxon>Bacteria</taxon>
        <taxon>Bacillati</taxon>
        <taxon>Actinomycetota</taxon>
        <taxon>Actinomycetes</taxon>
        <taxon>Mycobacteriales</taxon>
        <taxon>Mycobacteriaceae</taxon>
        <taxon>Mycolicibacterium</taxon>
    </lineage>
</organism>
<proteinExistence type="predicted"/>
<keyword evidence="2" id="KW-1003">Cell membrane</keyword>
<dbReference type="OrthoDB" id="4555857at2"/>
<keyword evidence="8" id="KW-1185">Reference proteome</keyword>
<dbReference type="InterPro" id="IPR010432">
    <property type="entry name" value="RDD"/>
</dbReference>
<evidence type="ECO:0000256" key="3">
    <source>
        <dbReference type="ARBA" id="ARBA00022692"/>
    </source>
</evidence>
<reference evidence="7 8" key="1">
    <citation type="journal article" date="2012" name="J. Bacteriol.">
        <title>Genome sequence of Mycobacterium hassiacum DSM 44199, a rare source of heat-stable mycobacterial proteins.</title>
        <authorList>
            <person name="Tiago I."/>
            <person name="Maranha A."/>
            <person name="Mendes V."/>
            <person name="Alarico S."/>
            <person name="Moynihan P.J."/>
            <person name="Clarke A.J."/>
            <person name="Macedo-Ribeiro S."/>
            <person name="Pereira P.J."/>
            <person name="Empadinhas N."/>
        </authorList>
    </citation>
    <scope>NUCLEOTIDE SEQUENCE [LARGE SCALE GENOMIC DNA]</scope>
    <source>
        <strain evidence="8">DSM 44199 / CIP 105218 / JCM 12690 / 3849</strain>
    </source>
</reference>
<dbReference type="GO" id="GO:0005886">
    <property type="term" value="C:plasma membrane"/>
    <property type="evidence" value="ECO:0007669"/>
    <property type="project" value="UniProtKB-SubCell"/>
</dbReference>
<dbReference type="STRING" id="1122247.GCA_000379865_04628"/>
<dbReference type="EMBL" id="AMRA01000066">
    <property type="protein sequence ID" value="EKF23447.1"/>
    <property type="molecule type" value="Genomic_DNA"/>
</dbReference>
<dbReference type="RefSeq" id="WP_005627926.1">
    <property type="nucleotide sequence ID" value="NZ_AMRA01000066.1"/>
</dbReference>
<dbReference type="AlphaFoldDB" id="K5BEZ8"/>
<dbReference type="Pfam" id="PF06271">
    <property type="entry name" value="RDD"/>
    <property type="match status" value="1"/>
</dbReference>
<dbReference type="PANTHER" id="PTHR36115">
    <property type="entry name" value="PROLINE-RICH ANTIGEN HOMOLOG-RELATED"/>
    <property type="match status" value="1"/>
</dbReference>
<comment type="subcellular location">
    <subcellularLocation>
        <location evidence="1">Cell membrane</location>
        <topology evidence="1">Multi-pass membrane protein</topology>
    </subcellularLocation>
</comment>